<organism evidence="2 3">
    <name type="scientific">Cylicostephanus goldi</name>
    <name type="common">Nematode worm</name>
    <dbReference type="NCBI Taxonomy" id="71465"/>
    <lineage>
        <taxon>Eukaryota</taxon>
        <taxon>Metazoa</taxon>
        <taxon>Ecdysozoa</taxon>
        <taxon>Nematoda</taxon>
        <taxon>Chromadorea</taxon>
        <taxon>Rhabditida</taxon>
        <taxon>Rhabditina</taxon>
        <taxon>Rhabditomorpha</taxon>
        <taxon>Strongyloidea</taxon>
        <taxon>Strongylidae</taxon>
        <taxon>Cylicostephanus</taxon>
    </lineage>
</organism>
<keyword evidence="3" id="KW-1185">Reference proteome</keyword>
<evidence type="ECO:0000256" key="1">
    <source>
        <dbReference type="SAM" id="MobiDB-lite"/>
    </source>
</evidence>
<accession>A0A3P6RC55</accession>
<reference evidence="2 3" key="1">
    <citation type="submission" date="2018-11" db="EMBL/GenBank/DDBJ databases">
        <authorList>
            <consortium name="Pathogen Informatics"/>
        </authorList>
    </citation>
    <scope>NUCLEOTIDE SEQUENCE [LARGE SCALE GENOMIC DNA]</scope>
</reference>
<dbReference type="Proteomes" id="UP000271889">
    <property type="component" value="Unassembled WGS sequence"/>
</dbReference>
<dbReference type="AlphaFoldDB" id="A0A3P6RC55"/>
<name>A0A3P6RC55_CYLGO</name>
<dbReference type="EMBL" id="UYRV01009474">
    <property type="protein sequence ID" value="VDK56567.1"/>
    <property type="molecule type" value="Genomic_DNA"/>
</dbReference>
<proteinExistence type="predicted"/>
<evidence type="ECO:0000313" key="3">
    <source>
        <dbReference type="Proteomes" id="UP000271889"/>
    </source>
</evidence>
<protein>
    <submittedName>
        <fullName evidence="2">Uncharacterized protein</fullName>
    </submittedName>
</protein>
<feature type="region of interest" description="Disordered" evidence="1">
    <location>
        <begin position="27"/>
        <end position="52"/>
    </location>
</feature>
<sequence>MGNIFKEAPIKGFKEGAADALKRPLTGIFRRPGSRSGRKREDVDSSTSGGGQGSFFIIILFLRRDSSCR</sequence>
<gene>
    <name evidence="2" type="ORF">CGOC_LOCUS3699</name>
</gene>
<evidence type="ECO:0000313" key="2">
    <source>
        <dbReference type="EMBL" id="VDK56567.1"/>
    </source>
</evidence>
<dbReference type="OrthoDB" id="206950at2759"/>